<sequence length="53" mass="5499">MGPLYGLPLLLSPSPHSGHVPLSGLLTHCWCSIFCHRVLGRLTGLPIAAGPGP</sequence>
<protein>
    <submittedName>
        <fullName evidence="1">Uncharacterized protein</fullName>
    </submittedName>
</protein>
<gene>
    <name evidence="1" type="ORF">SPARVUS_LOCUS4548174</name>
</gene>
<evidence type="ECO:0000313" key="1">
    <source>
        <dbReference type="EMBL" id="CAI9556427.1"/>
    </source>
</evidence>
<dbReference type="Proteomes" id="UP001162483">
    <property type="component" value="Unassembled WGS sequence"/>
</dbReference>
<reference evidence="1" key="1">
    <citation type="submission" date="2023-05" db="EMBL/GenBank/DDBJ databases">
        <authorList>
            <person name="Stuckert A."/>
        </authorList>
    </citation>
    <scope>NUCLEOTIDE SEQUENCE</scope>
</reference>
<evidence type="ECO:0000313" key="2">
    <source>
        <dbReference type="Proteomes" id="UP001162483"/>
    </source>
</evidence>
<organism evidence="1 2">
    <name type="scientific">Staurois parvus</name>
    <dbReference type="NCBI Taxonomy" id="386267"/>
    <lineage>
        <taxon>Eukaryota</taxon>
        <taxon>Metazoa</taxon>
        <taxon>Chordata</taxon>
        <taxon>Craniata</taxon>
        <taxon>Vertebrata</taxon>
        <taxon>Euteleostomi</taxon>
        <taxon>Amphibia</taxon>
        <taxon>Batrachia</taxon>
        <taxon>Anura</taxon>
        <taxon>Neobatrachia</taxon>
        <taxon>Ranoidea</taxon>
        <taxon>Ranidae</taxon>
        <taxon>Staurois</taxon>
    </lineage>
</organism>
<dbReference type="EMBL" id="CATNWA010008541">
    <property type="protein sequence ID" value="CAI9556427.1"/>
    <property type="molecule type" value="Genomic_DNA"/>
</dbReference>
<name>A0ABN9CB88_9NEOB</name>
<proteinExistence type="predicted"/>
<keyword evidence="2" id="KW-1185">Reference proteome</keyword>
<accession>A0ABN9CB88</accession>
<comment type="caution">
    <text evidence="1">The sequence shown here is derived from an EMBL/GenBank/DDBJ whole genome shotgun (WGS) entry which is preliminary data.</text>
</comment>